<evidence type="ECO:0000256" key="1">
    <source>
        <dbReference type="SAM" id="MobiDB-lite"/>
    </source>
</evidence>
<feature type="region of interest" description="Disordered" evidence="1">
    <location>
        <begin position="122"/>
        <end position="147"/>
    </location>
</feature>
<gene>
    <name evidence="3" type="ORF">C8N24_6404</name>
</gene>
<feature type="transmembrane region" description="Helical" evidence="2">
    <location>
        <begin position="70"/>
        <end position="87"/>
    </location>
</feature>
<feature type="transmembrane region" description="Helical" evidence="2">
    <location>
        <begin position="93"/>
        <end position="118"/>
    </location>
</feature>
<sequence>MPSTKRELMSHRIKVPGIALTVALLAPWFEATSDGDDSWVAGWDTDPWFTIPMFFAGMAVVFGGIALNRLLVVLGAIAGVGLTVWMLPRGEEFSGYALGPGGFIAVAAGVAAIGSALWRRPTDAPAQDRHSSPRRLDRPGATEDARN</sequence>
<keyword evidence="4" id="KW-1185">Reference proteome</keyword>
<keyword evidence="2" id="KW-0812">Transmembrane</keyword>
<evidence type="ECO:0000256" key="2">
    <source>
        <dbReference type="SAM" id="Phobius"/>
    </source>
</evidence>
<dbReference type="Proteomes" id="UP000278962">
    <property type="component" value="Unassembled WGS sequence"/>
</dbReference>
<evidence type="ECO:0000313" key="4">
    <source>
        <dbReference type="Proteomes" id="UP000278962"/>
    </source>
</evidence>
<protein>
    <submittedName>
        <fullName evidence="3">Uncharacterized protein</fullName>
    </submittedName>
</protein>
<feature type="transmembrane region" description="Helical" evidence="2">
    <location>
        <begin position="47"/>
        <end position="65"/>
    </location>
</feature>
<accession>A0A660L6B3</accession>
<name>A0A660L6B3_9ACTN</name>
<reference evidence="3 4" key="1">
    <citation type="submission" date="2018-10" db="EMBL/GenBank/DDBJ databases">
        <title>Genomic Encyclopedia of Archaeal and Bacterial Type Strains, Phase II (KMG-II): from individual species to whole genera.</title>
        <authorList>
            <person name="Goeker M."/>
        </authorList>
    </citation>
    <scope>NUCLEOTIDE SEQUENCE [LARGE SCALE GENOMIC DNA]</scope>
    <source>
        <strain evidence="3 4">DSM 14954</strain>
    </source>
</reference>
<keyword evidence="2" id="KW-0472">Membrane</keyword>
<comment type="caution">
    <text evidence="3">The sequence shown here is derived from an EMBL/GenBank/DDBJ whole genome shotgun (WGS) entry which is preliminary data.</text>
</comment>
<dbReference type="AlphaFoldDB" id="A0A660L6B3"/>
<keyword evidence="2" id="KW-1133">Transmembrane helix</keyword>
<evidence type="ECO:0000313" key="3">
    <source>
        <dbReference type="EMBL" id="RKQ88362.1"/>
    </source>
</evidence>
<dbReference type="EMBL" id="RBIL01000002">
    <property type="protein sequence ID" value="RKQ88362.1"/>
    <property type="molecule type" value="Genomic_DNA"/>
</dbReference>
<dbReference type="RefSeq" id="WP_147448092.1">
    <property type="nucleotide sequence ID" value="NZ_RBIL01000002.1"/>
</dbReference>
<organism evidence="3 4">
    <name type="scientific">Solirubrobacter pauli</name>
    <dbReference type="NCBI Taxonomy" id="166793"/>
    <lineage>
        <taxon>Bacteria</taxon>
        <taxon>Bacillati</taxon>
        <taxon>Actinomycetota</taxon>
        <taxon>Thermoleophilia</taxon>
        <taxon>Solirubrobacterales</taxon>
        <taxon>Solirubrobacteraceae</taxon>
        <taxon>Solirubrobacter</taxon>
    </lineage>
</organism>
<proteinExistence type="predicted"/>